<dbReference type="EMBL" id="LT598447">
    <property type="protein sequence ID" value="SCV05313.1"/>
    <property type="molecule type" value="Genomic_DNA"/>
</dbReference>
<dbReference type="GO" id="GO:0005737">
    <property type="term" value="C:cytoplasm"/>
    <property type="evidence" value="ECO:0007669"/>
    <property type="project" value="TreeGrafter"/>
</dbReference>
<dbReference type="Pfam" id="PF00149">
    <property type="entry name" value="Metallophos"/>
    <property type="match status" value="1"/>
</dbReference>
<dbReference type="OrthoDB" id="10267127at2759"/>
<sequence>MFHQARHLWTAVATSVFLVLALGYTYLVLTASERTLPPIATQRAIKADESERWIFVGDVHGMYDEFQELMHRVDAEKPNTNVVLLGDFIAKGPQSSEMVQYLLRNQNTTQCVLGNHEINVLFAFLNQRGLKRKLSNRRTHWDPVVFSTEDYIPPHDQVNNKHKKVAHELGGANLASLASLCSAELQIHLEATNQTLLAVHAGIAPNYQDYPYPKVKDITTMKYMLPKDHTKTSKYKFKNSSRWYKLWDRESAPEGVTVLYGHDAGRGLNLRKMTKGLDSGCVGGGKLTALEYVYADGKYHEYLHHVNCREFV</sequence>
<dbReference type="GO" id="GO:0006798">
    <property type="term" value="P:polyphosphate catabolic process"/>
    <property type="evidence" value="ECO:0007669"/>
    <property type="project" value="TreeGrafter"/>
</dbReference>
<gene>
    <name evidence="2" type="ORF">LANO_0H04720G</name>
</gene>
<dbReference type="Gene3D" id="3.60.21.10">
    <property type="match status" value="1"/>
</dbReference>
<name>A0A1G4KLF0_9SACH</name>
<evidence type="ECO:0000313" key="3">
    <source>
        <dbReference type="Proteomes" id="UP000189911"/>
    </source>
</evidence>
<dbReference type="GO" id="GO:0016791">
    <property type="term" value="F:phosphatase activity"/>
    <property type="evidence" value="ECO:0007669"/>
    <property type="project" value="TreeGrafter"/>
</dbReference>
<dbReference type="AlphaFoldDB" id="A0A1G4KLF0"/>
<dbReference type="InterPro" id="IPR004843">
    <property type="entry name" value="Calcineurin-like_PHP"/>
</dbReference>
<dbReference type="InterPro" id="IPR029052">
    <property type="entry name" value="Metallo-depent_PP-like"/>
</dbReference>
<organism evidence="2 3">
    <name type="scientific">Lachancea nothofagi CBS 11611</name>
    <dbReference type="NCBI Taxonomy" id="1266666"/>
    <lineage>
        <taxon>Eukaryota</taxon>
        <taxon>Fungi</taxon>
        <taxon>Dikarya</taxon>
        <taxon>Ascomycota</taxon>
        <taxon>Saccharomycotina</taxon>
        <taxon>Saccharomycetes</taxon>
        <taxon>Saccharomycetales</taxon>
        <taxon>Saccharomycetaceae</taxon>
        <taxon>Lachancea</taxon>
    </lineage>
</organism>
<evidence type="ECO:0000259" key="1">
    <source>
        <dbReference type="Pfam" id="PF00149"/>
    </source>
</evidence>
<dbReference type="PANTHER" id="PTHR42850">
    <property type="entry name" value="METALLOPHOSPHOESTERASE"/>
    <property type="match status" value="1"/>
</dbReference>
<dbReference type="Proteomes" id="UP000189911">
    <property type="component" value="Chromosome H"/>
</dbReference>
<reference evidence="3" key="1">
    <citation type="submission" date="2016-03" db="EMBL/GenBank/DDBJ databases">
        <authorList>
            <person name="Devillers Hugo."/>
        </authorList>
    </citation>
    <scope>NUCLEOTIDE SEQUENCE [LARGE SCALE GENOMIC DNA]</scope>
</reference>
<dbReference type="SUPFAM" id="SSF56300">
    <property type="entry name" value="Metallo-dependent phosphatases"/>
    <property type="match status" value="1"/>
</dbReference>
<evidence type="ECO:0000313" key="2">
    <source>
        <dbReference type="EMBL" id="SCV05313.1"/>
    </source>
</evidence>
<keyword evidence="3" id="KW-1185">Reference proteome</keyword>
<dbReference type="InterPro" id="IPR050126">
    <property type="entry name" value="Ap4A_hydrolase"/>
</dbReference>
<feature type="domain" description="Calcineurin-like phosphoesterase" evidence="1">
    <location>
        <begin position="54"/>
        <end position="264"/>
    </location>
</feature>
<dbReference type="PANTHER" id="PTHR42850:SF4">
    <property type="entry name" value="ZINC-DEPENDENT ENDOPOLYPHOSPHATASE"/>
    <property type="match status" value="1"/>
</dbReference>
<protein>
    <submittedName>
        <fullName evidence="2">LANO_0H04720g1_1</fullName>
    </submittedName>
</protein>
<dbReference type="GO" id="GO:0000298">
    <property type="term" value="F:endopolyphosphatase activity"/>
    <property type="evidence" value="ECO:0007669"/>
    <property type="project" value="TreeGrafter"/>
</dbReference>
<accession>A0A1G4KLF0</accession>
<proteinExistence type="predicted"/>